<dbReference type="RefSeq" id="WP_344473974.1">
    <property type="nucleotide sequence ID" value="NZ_BAAASB010000003.1"/>
</dbReference>
<comment type="caution">
    <text evidence="1">The sequence shown here is derived from an EMBL/GenBank/DDBJ whole genome shotgun (WGS) entry which is preliminary data.</text>
</comment>
<organism evidence="1 2">
    <name type="scientific">Streptomyces amakusaensis</name>
    <dbReference type="NCBI Taxonomy" id="67271"/>
    <lineage>
        <taxon>Bacteria</taxon>
        <taxon>Bacillati</taxon>
        <taxon>Actinomycetota</taxon>
        <taxon>Actinomycetes</taxon>
        <taxon>Kitasatosporales</taxon>
        <taxon>Streptomycetaceae</taxon>
        <taxon>Streptomyces</taxon>
    </lineage>
</organism>
<evidence type="ECO:0000313" key="2">
    <source>
        <dbReference type="Proteomes" id="UP001596160"/>
    </source>
</evidence>
<evidence type="ECO:0000313" key="1">
    <source>
        <dbReference type="EMBL" id="MFC5151211.1"/>
    </source>
</evidence>
<proteinExistence type="predicted"/>
<protein>
    <submittedName>
        <fullName evidence="1">Uncharacterized protein</fullName>
    </submittedName>
</protein>
<gene>
    <name evidence="1" type="ORF">ACFPRH_05655</name>
</gene>
<reference evidence="2" key="1">
    <citation type="journal article" date="2019" name="Int. J. Syst. Evol. Microbiol.">
        <title>The Global Catalogue of Microorganisms (GCM) 10K type strain sequencing project: providing services to taxonomists for standard genome sequencing and annotation.</title>
        <authorList>
            <consortium name="The Broad Institute Genomics Platform"/>
            <consortium name="The Broad Institute Genome Sequencing Center for Infectious Disease"/>
            <person name="Wu L."/>
            <person name="Ma J."/>
        </authorList>
    </citation>
    <scope>NUCLEOTIDE SEQUENCE [LARGE SCALE GENOMIC DNA]</scope>
    <source>
        <strain evidence="2">PCU 266</strain>
    </source>
</reference>
<dbReference type="EMBL" id="JBHSKP010000002">
    <property type="protein sequence ID" value="MFC5151211.1"/>
    <property type="molecule type" value="Genomic_DNA"/>
</dbReference>
<keyword evidence="2" id="KW-1185">Reference proteome</keyword>
<sequence length="150" mass="16814">MIDAAGLTGRRLRAVTTSWHHHPESEPSLLHLWLHLDGLGPVRFHGTNDRILLDVDEPHGPYDMGEYGHTTVERDLPGFPVHRFLGRRILSVRAIRHQDGEFDCAVGLALRFPGGDIRVLDLRDDLVVTGEELSTLDPELREGPLTPLHS</sequence>
<name>A0ABW0ABY7_9ACTN</name>
<dbReference type="Proteomes" id="UP001596160">
    <property type="component" value="Unassembled WGS sequence"/>
</dbReference>
<accession>A0ABW0ABY7</accession>